<name>A0A8H3G5F5_9LECA</name>
<protein>
    <submittedName>
        <fullName evidence="1">Uncharacterized protein</fullName>
    </submittedName>
</protein>
<accession>A0A8H3G5F5</accession>
<dbReference type="EMBL" id="CAJPDR010000434">
    <property type="protein sequence ID" value="CAF9936135.1"/>
    <property type="molecule type" value="Genomic_DNA"/>
</dbReference>
<gene>
    <name evidence="1" type="ORF">ALECFALPRED_006709</name>
</gene>
<proteinExistence type="predicted"/>
<reference evidence="1" key="1">
    <citation type="submission" date="2021-03" db="EMBL/GenBank/DDBJ databases">
        <authorList>
            <person name="Tagirdzhanova G."/>
        </authorList>
    </citation>
    <scope>NUCLEOTIDE SEQUENCE</scope>
</reference>
<dbReference type="AlphaFoldDB" id="A0A8H3G5F5"/>
<dbReference type="OrthoDB" id="5419895at2759"/>
<sequence length="125" mass="14466">MILSEAATFSLSVRIAKGTTAGTGVKPNCDVYITDISQYDQRVWRIPPPGYDIKNIKTDQKPVTQRRILMNDDEEKEWKNFERFYGSKYSLDLRSIMLPTTQLIVNLKDASGNYIKFRCLMHPRC</sequence>
<organism evidence="1 2">
    <name type="scientific">Alectoria fallacina</name>
    <dbReference type="NCBI Taxonomy" id="1903189"/>
    <lineage>
        <taxon>Eukaryota</taxon>
        <taxon>Fungi</taxon>
        <taxon>Dikarya</taxon>
        <taxon>Ascomycota</taxon>
        <taxon>Pezizomycotina</taxon>
        <taxon>Lecanoromycetes</taxon>
        <taxon>OSLEUM clade</taxon>
        <taxon>Lecanoromycetidae</taxon>
        <taxon>Lecanorales</taxon>
        <taxon>Lecanorineae</taxon>
        <taxon>Parmeliaceae</taxon>
        <taxon>Alectoria</taxon>
    </lineage>
</organism>
<dbReference type="Proteomes" id="UP000664203">
    <property type="component" value="Unassembled WGS sequence"/>
</dbReference>
<evidence type="ECO:0000313" key="2">
    <source>
        <dbReference type="Proteomes" id="UP000664203"/>
    </source>
</evidence>
<evidence type="ECO:0000313" key="1">
    <source>
        <dbReference type="EMBL" id="CAF9936135.1"/>
    </source>
</evidence>
<comment type="caution">
    <text evidence="1">The sequence shown here is derived from an EMBL/GenBank/DDBJ whole genome shotgun (WGS) entry which is preliminary data.</text>
</comment>
<keyword evidence="2" id="KW-1185">Reference proteome</keyword>